<dbReference type="InterPro" id="IPR026888">
    <property type="entry name" value="AcetylCoA_hyd_C"/>
</dbReference>
<dbReference type="InterPro" id="IPR046433">
    <property type="entry name" value="ActCoA_hydro"/>
</dbReference>
<protein>
    <submittedName>
        <fullName evidence="5">4-hydroxybutyrate CoA-transferase</fullName>
    </submittedName>
</protein>
<comment type="caution">
    <text evidence="5">The sequence shown here is derived from an EMBL/GenBank/DDBJ whole genome shotgun (WGS) entry which is preliminary data.</text>
</comment>
<organism evidence="5 6">
    <name type="scientific">Sedimentibacter saalensis</name>
    <dbReference type="NCBI Taxonomy" id="130788"/>
    <lineage>
        <taxon>Bacteria</taxon>
        <taxon>Bacillati</taxon>
        <taxon>Bacillota</taxon>
        <taxon>Tissierellia</taxon>
        <taxon>Sedimentibacter</taxon>
    </lineage>
</organism>
<dbReference type="Gene3D" id="3.40.1080.10">
    <property type="entry name" value="Glutaconate Coenzyme A-transferase"/>
    <property type="match status" value="1"/>
</dbReference>
<feature type="domain" description="Acetyl-CoA hydrolase/transferase N-terminal" evidence="3">
    <location>
        <begin position="102"/>
        <end position="274"/>
    </location>
</feature>
<dbReference type="Pfam" id="PF13336">
    <property type="entry name" value="AcetylCoA_hyd_C"/>
    <property type="match status" value="1"/>
</dbReference>
<dbReference type="OrthoDB" id="9801795at2"/>
<dbReference type="GO" id="GO:0006083">
    <property type="term" value="P:acetate metabolic process"/>
    <property type="evidence" value="ECO:0007669"/>
    <property type="project" value="InterPro"/>
</dbReference>
<comment type="similarity">
    <text evidence="1">Belongs to the acetyl-CoA hydrolase/transferase family.</text>
</comment>
<evidence type="ECO:0000256" key="1">
    <source>
        <dbReference type="ARBA" id="ARBA00009632"/>
    </source>
</evidence>
<evidence type="ECO:0000256" key="2">
    <source>
        <dbReference type="ARBA" id="ARBA00022679"/>
    </source>
</evidence>
<proteinExistence type="inferred from homology"/>
<evidence type="ECO:0000259" key="4">
    <source>
        <dbReference type="Pfam" id="PF13336"/>
    </source>
</evidence>
<dbReference type="Gene3D" id="3.40.1080.20">
    <property type="entry name" value="Acetyl-CoA hydrolase/transferase C-terminal domain"/>
    <property type="match status" value="1"/>
</dbReference>
<evidence type="ECO:0000313" key="6">
    <source>
        <dbReference type="Proteomes" id="UP000315343"/>
    </source>
</evidence>
<dbReference type="GO" id="GO:0008775">
    <property type="term" value="F:acetate CoA-transferase activity"/>
    <property type="evidence" value="ECO:0007669"/>
    <property type="project" value="InterPro"/>
</dbReference>
<dbReference type="EMBL" id="VLKH01000016">
    <property type="protein sequence ID" value="TWH76435.1"/>
    <property type="molecule type" value="Genomic_DNA"/>
</dbReference>
<accession>A0A562J0W4</accession>
<dbReference type="PANTHER" id="PTHR21432:SF20">
    <property type="entry name" value="ACETYL-COA HYDROLASE"/>
    <property type="match status" value="1"/>
</dbReference>
<dbReference type="AlphaFoldDB" id="A0A562J0W4"/>
<dbReference type="InterPro" id="IPR038460">
    <property type="entry name" value="AcetylCoA_hyd_C_sf"/>
</dbReference>
<dbReference type="InterPro" id="IPR037171">
    <property type="entry name" value="NagB/RpiA_transferase-like"/>
</dbReference>
<feature type="domain" description="Acetyl-CoA hydrolase/transferase C-terminal" evidence="4">
    <location>
        <begin position="365"/>
        <end position="517"/>
    </location>
</feature>
<reference evidence="5 6" key="1">
    <citation type="submission" date="2019-07" db="EMBL/GenBank/DDBJ databases">
        <title>Genomic Encyclopedia of Type Strains, Phase I: the one thousand microbial genomes (KMG-I) project.</title>
        <authorList>
            <person name="Kyrpides N."/>
        </authorList>
    </citation>
    <scope>NUCLEOTIDE SEQUENCE [LARGE SCALE GENOMIC DNA]</scope>
    <source>
        <strain evidence="5 6">DSM 13558</strain>
    </source>
</reference>
<keyword evidence="6" id="KW-1185">Reference proteome</keyword>
<sequence>MKIGIKYCGGCNPGYDRKKLVEKLISEHNEISYENAKDNIFYDIVAVINGCSRACSEHEPFKGTKKLFINSENDYSKFKGIIPSTKIMARRKSLLSWKEIYNERLLTAEEAVKKIKSNDRVVIGHAVGEPSYVVGKMVENKDQYENVEIVHMVAMGKGEYAQPGMEKHFRHNSIFVGACTRDAVSCGRGDFTPSFFYEVPRLFRTSMPVDVALIQVTPPDEHGYCSLGVSVDYTKTAAQEAKTVIAQVNDQMPRTMGDTFLHVSEIDCFVEHSAPIIELSAPKIGEIEKAIGENCASLVSDGDTLQLGIGAIPDAVLLFLKDKKDLGIHSEMFSDGVVELFEAGVVTNKKKTLHPGKMIVAFLMGSKKLYDFVNNNPMVEMYPVDYVNNPTVIMKNDNMVSINSCVQVDLMGQVCSESIGLKQISGVGGQVDFVRGVTMAKNGKSIMAMPSTAAKGTVSKIVPLLDEGAAVTTSRNDVDYVVTEYGVAHLKGKTLRDRARALINIAHPDFRDELVKEFEKRFSTKF</sequence>
<dbReference type="Proteomes" id="UP000315343">
    <property type="component" value="Unassembled WGS sequence"/>
</dbReference>
<dbReference type="Gene3D" id="3.30.750.70">
    <property type="entry name" value="4-hydroxybutyrate coenzyme like domains"/>
    <property type="match status" value="1"/>
</dbReference>
<evidence type="ECO:0000259" key="3">
    <source>
        <dbReference type="Pfam" id="PF02550"/>
    </source>
</evidence>
<evidence type="ECO:0000313" key="5">
    <source>
        <dbReference type="EMBL" id="TWH76435.1"/>
    </source>
</evidence>
<name>A0A562J0W4_9FIRM</name>
<dbReference type="InterPro" id="IPR003702">
    <property type="entry name" value="ActCoA_hydro_N"/>
</dbReference>
<dbReference type="PANTHER" id="PTHR21432">
    <property type="entry name" value="ACETYL-COA HYDROLASE-RELATED"/>
    <property type="match status" value="1"/>
</dbReference>
<keyword evidence="2 5" id="KW-0808">Transferase</keyword>
<gene>
    <name evidence="5" type="ORF">LY60_03609</name>
</gene>
<dbReference type="SUPFAM" id="SSF100950">
    <property type="entry name" value="NagB/RpiA/CoA transferase-like"/>
    <property type="match status" value="2"/>
</dbReference>
<dbReference type="Pfam" id="PF02550">
    <property type="entry name" value="AcetylCoA_hydro"/>
    <property type="match status" value="1"/>
</dbReference>